<evidence type="ECO:0000256" key="9">
    <source>
        <dbReference type="ARBA" id="ARBA00023224"/>
    </source>
</evidence>
<evidence type="ECO:0000256" key="2">
    <source>
        <dbReference type="ARBA" id="ARBA00022475"/>
    </source>
</evidence>
<dbReference type="Pfam" id="PF00001">
    <property type="entry name" value="7tm_1"/>
    <property type="match status" value="1"/>
</dbReference>
<comment type="caution">
    <text evidence="13">The sequence shown here is derived from an EMBL/GenBank/DDBJ whole genome shotgun (WGS) entry which is preliminary data.</text>
</comment>
<dbReference type="Proteomes" id="UP000324632">
    <property type="component" value="Chromosome 13"/>
</dbReference>
<gene>
    <name evidence="13" type="ORF">E1301_Tti022265</name>
</gene>
<dbReference type="PRINTS" id="PR00237">
    <property type="entry name" value="GPCRRHODOPSN"/>
</dbReference>
<keyword evidence="7 10" id="KW-0675">Receptor</keyword>
<comment type="similarity">
    <text evidence="10">Belongs to the G-protein coupled receptor 1 family.</text>
</comment>
<evidence type="ECO:0000256" key="6">
    <source>
        <dbReference type="ARBA" id="ARBA00023136"/>
    </source>
</evidence>
<dbReference type="InterPro" id="IPR000276">
    <property type="entry name" value="GPCR_Rhodpsn"/>
</dbReference>
<dbReference type="PROSITE" id="PS00237">
    <property type="entry name" value="G_PROTEIN_RECEP_F1_1"/>
    <property type="match status" value="1"/>
</dbReference>
<accession>A0A5A9NU72</accession>
<evidence type="ECO:0000259" key="12">
    <source>
        <dbReference type="PROSITE" id="PS50262"/>
    </source>
</evidence>
<dbReference type="GO" id="GO:0001609">
    <property type="term" value="F:G protein-coupled adenosine receptor activity"/>
    <property type="evidence" value="ECO:0007669"/>
    <property type="project" value="TreeGrafter"/>
</dbReference>
<evidence type="ECO:0000256" key="3">
    <source>
        <dbReference type="ARBA" id="ARBA00022692"/>
    </source>
</evidence>
<dbReference type="PANTHER" id="PTHR24246">
    <property type="entry name" value="OLFACTORY RECEPTOR AND ADENOSINE RECEPTOR"/>
    <property type="match status" value="1"/>
</dbReference>
<dbReference type="Gene3D" id="1.20.1070.10">
    <property type="entry name" value="Rhodopsin 7-helix transmembrane proteins"/>
    <property type="match status" value="2"/>
</dbReference>
<dbReference type="EMBL" id="SOYY01000013">
    <property type="protein sequence ID" value="KAA0712601.1"/>
    <property type="molecule type" value="Genomic_DNA"/>
</dbReference>
<evidence type="ECO:0000256" key="10">
    <source>
        <dbReference type="RuleBase" id="RU000688"/>
    </source>
</evidence>
<keyword evidence="14" id="KW-1185">Reference proteome</keyword>
<dbReference type="AlphaFoldDB" id="A0A5A9NU72"/>
<dbReference type="PROSITE" id="PS50262">
    <property type="entry name" value="G_PROTEIN_RECEP_F1_2"/>
    <property type="match status" value="1"/>
</dbReference>
<evidence type="ECO:0000256" key="11">
    <source>
        <dbReference type="SAM" id="Phobius"/>
    </source>
</evidence>
<organism evidence="13 14">
    <name type="scientific">Triplophysa tibetana</name>
    <dbReference type="NCBI Taxonomy" id="1572043"/>
    <lineage>
        <taxon>Eukaryota</taxon>
        <taxon>Metazoa</taxon>
        <taxon>Chordata</taxon>
        <taxon>Craniata</taxon>
        <taxon>Vertebrata</taxon>
        <taxon>Euteleostomi</taxon>
        <taxon>Actinopterygii</taxon>
        <taxon>Neopterygii</taxon>
        <taxon>Teleostei</taxon>
        <taxon>Ostariophysi</taxon>
        <taxon>Cypriniformes</taxon>
        <taxon>Nemacheilidae</taxon>
        <taxon>Triplophysa</taxon>
    </lineage>
</organism>
<evidence type="ECO:0000313" key="14">
    <source>
        <dbReference type="Proteomes" id="UP000324632"/>
    </source>
</evidence>
<dbReference type="PANTHER" id="PTHR24246:SF54">
    <property type="entry name" value="ADENOSINE RECEPTOR A1-RELATED"/>
    <property type="match status" value="1"/>
</dbReference>
<name>A0A5A9NU72_9TELE</name>
<keyword evidence="8" id="KW-0325">Glycoprotein</keyword>
<feature type="transmembrane region" description="Helical" evidence="11">
    <location>
        <begin position="94"/>
        <end position="116"/>
    </location>
</feature>
<proteinExistence type="inferred from homology"/>
<evidence type="ECO:0000256" key="1">
    <source>
        <dbReference type="ARBA" id="ARBA00004651"/>
    </source>
</evidence>
<dbReference type="GO" id="GO:0045202">
    <property type="term" value="C:synapse"/>
    <property type="evidence" value="ECO:0007669"/>
    <property type="project" value="TreeGrafter"/>
</dbReference>
<keyword evidence="3 10" id="KW-0812">Transmembrane</keyword>
<feature type="domain" description="G-protein coupled receptors family 1 profile" evidence="12">
    <location>
        <begin position="1"/>
        <end position="151"/>
    </location>
</feature>
<evidence type="ECO:0000256" key="8">
    <source>
        <dbReference type="ARBA" id="ARBA00023180"/>
    </source>
</evidence>
<dbReference type="GO" id="GO:0030425">
    <property type="term" value="C:dendrite"/>
    <property type="evidence" value="ECO:0007669"/>
    <property type="project" value="TreeGrafter"/>
</dbReference>
<evidence type="ECO:0000313" key="13">
    <source>
        <dbReference type="EMBL" id="KAA0712601.1"/>
    </source>
</evidence>
<dbReference type="SUPFAM" id="SSF81321">
    <property type="entry name" value="Family A G protein-coupled receptor-like"/>
    <property type="match status" value="1"/>
</dbReference>
<dbReference type="InterPro" id="IPR017452">
    <property type="entry name" value="GPCR_Rhodpsn_7TM"/>
</dbReference>
<evidence type="ECO:0000256" key="4">
    <source>
        <dbReference type="ARBA" id="ARBA00022989"/>
    </source>
</evidence>
<keyword evidence="9 10" id="KW-0807">Transducer</keyword>
<evidence type="ECO:0000256" key="7">
    <source>
        <dbReference type="ARBA" id="ARBA00023170"/>
    </source>
</evidence>
<protein>
    <submittedName>
        <fullName evidence="13">Adenosine receptor A1</fullName>
    </submittedName>
</protein>
<keyword evidence="4 11" id="KW-1133">Transmembrane helix</keyword>
<dbReference type="GO" id="GO:0005886">
    <property type="term" value="C:plasma membrane"/>
    <property type="evidence" value="ECO:0007669"/>
    <property type="project" value="UniProtKB-SubCell"/>
</dbReference>
<sequence length="198" mass="21865">MFAVWRSGALNQSTFCLIVSLAMADFLVGCLAVPLALLEGMKIETSFSSCLFISCVLIVPLQASVLNLLAIAVDRCLRVCIPFRYKSSVNKRHSWSWLLAGVCWMLACLLGFIPMFGCQNTQVSASVMYCGVILSHANSVVNPVVYAFKVPKIRAEFSMIWRQVTGSRQQEDRISRTPEIQTRAGDGNICQVDFNAGK</sequence>
<feature type="transmembrane region" description="Helical" evidence="11">
    <location>
        <begin position="15"/>
        <end position="38"/>
    </location>
</feature>
<reference evidence="13 14" key="1">
    <citation type="journal article" date="2019" name="Mol. Ecol. Resour.">
        <title>Chromosome-level genome assembly of Triplophysa tibetana, a fish adapted to the harsh high-altitude environment of the Tibetan Plateau.</title>
        <authorList>
            <person name="Yang X."/>
            <person name="Liu H."/>
            <person name="Ma Z."/>
            <person name="Zou Y."/>
            <person name="Zou M."/>
            <person name="Mao Y."/>
            <person name="Li X."/>
            <person name="Wang H."/>
            <person name="Chen T."/>
            <person name="Wang W."/>
            <person name="Yang R."/>
        </authorList>
    </citation>
    <scope>NUCLEOTIDE SEQUENCE [LARGE SCALE GENOMIC DNA]</scope>
    <source>
        <strain evidence="13">TTIB1903HZAU</strain>
        <tissue evidence="13">Muscle</tissue>
    </source>
</reference>
<keyword evidence="6 11" id="KW-0472">Membrane</keyword>
<evidence type="ECO:0000256" key="5">
    <source>
        <dbReference type="ARBA" id="ARBA00023040"/>
    </source>
</evidence>
<keyword evidence="2" id="KW-1003">Cell membrane</keyword>
<comment type="subcellular location">
    <subcellularLocation>
        <location evidence="1">Cell membrane</location>
        <topology evidence="1">Multi-pass membrane protein</topology>
    </subcellularLocation>
</comment>
<keyword evidence="5 10" id="KW-0297">G-protein coupled receptor</keyword>
<feature type="transmembrane region" description="Helical" evidence="11">
    <location>
        <begin position="50"/>
        <end position="73"/>
    </location>
</feature>